<dbReference type="STRING" id="526218.Sterm_2349"/>
<evidence type="ECO:0000256" key="4">
    <source>
        <dbReference type="ARBA" id="ARBA00022516"/>
    </source>
</evidence>
<evidence type="ECO:0000256" key="7">
    <source>
        <dbReference type="ARBA" id="ARBA00022679"/>
    </source>
</evidence>
<evidence type="ECO:0000256" key="8">
    <source>
        <dbReference type="ARBA" id="ARBA00023098"/>
    </source>
</evidence>
<dbReference type="PANTHER" id="PTHR30372">
    <property type="entry name" value="LIPID-A-DISACCHARIDE SYNTHASE"/>
    <property type="match status" value="1"/>
</dbReference>
<dbReference type="SUPFAM" id="SSF53756">
    <property type="entry name" value="UDP-Glycosyltransferase/glycogen phosphorylase"/>
    <property type="match status" value="1"/>
</dbReference>
<evidence type="ECO:0000256" key="9">
    <source>
        <dbReference type="ARBA" id="ARBA00048975"/>
    </source>
</evidence>
<keyword evidence="7 11" id="KW-0808">Transferase</keyword>
<keyword evidence="12" id="KW-1185">Reference proteome</keyword>
<evidence type="ECO:0000256" key="3">
    <source>
        <dbReference type="ARBA" id="ARBA00020902"/>
    </source>
</evidence>
<dbReference type="GO" id="GO:0005543">
    <property type="term" value="F:phospholipid binding"/>
    <property type="evidence" value="ECO:0007669"/>
    <property type="project" value="TreeGrafter"/>
</dbReference>
<reference evidence="12" key="1">
    <citation type="submission" date="2009-09" db="EMBL/GenBank/DDBJ databases">
        <title>The complete chromosome of Sebaldella termitidis ATCC 33386.</title>
        <authorList>
            <consortium name="US DOE Joint Genome Institute (JGI-PGF)"/>
            <person name="Lucas S."/>
            <person name="Copeland A."/>
            <person name="Lapidus A."/>
            <person name="Glavina del Rio T."/>
            <person name="Dalin E."/>
            <person name="Tice H."/>
            <person name="Bruce D."/>
            <person name="Goodwin L."/>
            <person name="Pitluck S."/>
            <person name="Kyrpides N."/>
            <person name="Mavromatis K."/>
            <person name="Ivanova N."/>
            <person name="Mikhailova N."/>
            <person name="Sims D."/>
            <person name="Meincke L."/>
            <person name="Brettin T."/>
            <person name="Detter J.C."/>
            <person name="Han C."/>
            <person name="Larimer F."/>
            <person name="Land M."/>
            <person name="Hauser L."/>
            <person name="Markowitz V."/>
            <person name="Cheng J.F."/>
            <person name="Hugenholtz P."/>
            <person name="Woyke T."/>
            <person name="Wu D."/>
            <person name="Eisen J.A."/>
        </authorList>
    </citation>
    <scope>NUCLEOTIDE SEQUENCE [LARGE SCALE GENOMIC DNA]</scope>
    <source>
        <strain evidence="12">ATCC 33386 / NCTC 11300</strain>
    </source>
</reference>
<keyword evidence="4" id="KW-0444">Lipid biosynthesis</keyword>
<evidence type="ECO:0000313" key="11">
    <source>
        <dbReference type="EMBL" id="ACZ09202.1"/>
    </source>
</evidence>
<gene>
    <name evidence="11" type="ordered locus">Sterm_2349</name>
</gene>
<evidence type="ECO:0000256" key="1">
    <source>
        <dbReference type="ARBA" id="ARBA00002056"/>
    </source>
</evidence>
<dbReference type="HOGENOM" id="CLU_036577_0_1_0"/>
<organism evidence="11 12">
    <name type="scientific">Sebaldella termitidis (strain ATCC 33386 / NCTC 11300)</name>
    <dbReference type="NCBI Taxonomy" id="526218"/>
    <lineage>
        <taxon>Bacteria</taxon>
        <taxon>Fusobacteriati</taxon>
        <taxon>Fusobacteriota</taxon>
        <taxon>Fusobacteriia</taxon>
        <taxon>Fusobacteriales</taxon>
        <taxon>Leptotrichiaceae</taxon>
        <taxon>Sebaldella</taxon>
    </lineage>
</organism>
<evidence type="ECO:0000256" key="10">
    <source>
        <dbReference type="NCBIfam" id="TIGR00215"/>
    </source>
</evidence>
<dbReference type="NCBIfam" id="TIGR00215">
    <property type="entry name" value="lpxB"/>
    <property type="match status" value="1"/>
</dbReference>
<evidence type="ECO:0000313" key="12">
    <source>
        <dbReference type="Proteomes" id="UP000000845"/>
    </source>
</evidence>
<dbReference type="KEGG" id="str:Sterm_2349"/>
<comment type="catalytic activity">
    <reaction evidence="9">
        <text>a lipid X + a UDP-2-N,3-O-bis[(3R)-3-hydroxyacyl]-alpha-D-glucosamine = a lipid A disaccharide + UDP + H(+)</text>
        <dbReference type="Rhea" id="RHEA:67828"/>
        <dbReference type="ChEBI" id="CHEBI:15378"/>
        <dbReference type="ChEBI" id="CHEBI:58223"/>
        <dbReference type="ChEBI" id="CHEBI:137748"/>
        <dbReference type="ChEBI" id="CHEBI:176338"/>
        <dbReference type="ChEBI" id="CHEBI:176343"/>
        <dbReference type="EC" id="2.4.1.182"/>
    </reaction>
</comment>
<dbReference type="EMBL" id="CP001739">
    <property type="protein sequence ID" value="ACZ09202.1"/>
    <property type="molecule type" value="Genomic_DNA"/>
</dbReference>
<keyword evidence="5" id="KW-0441">Lipid A biosynthesis</keyword>
<proteinExistence type="predicted"/>
<evidence type="ECO:0000256" key="2">
    <source>
        <dbReference type="ARBA" id="ARBA00012687"/>
    </source>
</evidence>
<accession>D1AL59</accession>
<name>D1AL59_SEBTE</name>
<evidence type="ECO:0000256" key="6">
    <source>
        <dbReference type="ARBA" id="ARBA00022676"/>
    </source>
</evidence>
<keyword evidence="8" id="KW-0443">Lipid metabolism</keyword>
<dbReference type="InterPro" id="IPR003835">
    <property type="entry name" value="Glyco_trans_19"/>
</dbReference>
<evidence type="ECO:0000256" key="5">
    <source>
        <dbReference type="ARBA" id="ARBA00022556"/>
    </source>
</evidence>
<dbReference type="AlphaFoldDB" id="D1AL59"/>
<dbReference type="Pfam" id="PF02684">
    <property type="entry name" value="LpxB"/>
    <property type="match status" value="1"/>
</dbReference>
<dbReference type="EC" id="2.4.1.182" evidence="2 10"/>
<dbReference type="GO" id="GO:0008915">
    <property type="term" value="F:lipid-A-disaccharide synthase activity"/>
    <property type="evidence" value="ECO:0007669"/>
    <property type="project" value="UniProtKB-UniRule"/>
</dbReference>
<dbReference type="Proteomes" id="UP000000845">
    <property type="component" value="Chromosome"/>
</dbReference>
<dbReference type="eggNOG" id="COG0763">
    <property type="taxonomic scope" value="Bacteria"/>
</dbReference>
<dbReference type="RefSeq" id="WP_012861796.1">
    <property type="nucleotide sequence ID" value="NC_013517.1"/>
</dbReference>
<dbReference type="GO" id="GO:0016020">
    <property type="term" value="C:membrane"/>
    <property type="evidence" value="ECO:0007669"/>
    <property type="project" value="GOC"/>
</dbReference>
<comment type="function">
    <text evidence="1">Condensation of UDP-2,3-diacylglucosamine and 2,3-diacylglucosamine-1-phosphate to form lipid A disaccharide, a precursor of lipid A, a phosphorylated glycolipid that anchors the lipopolysaccharide to the outer membrane of the cell.</text>
</comment>
<dbReference type="GO" id="GO:0009245">
    <property type="term" value="P:lipid A biosynthetic process"/>
    <property type="evidence" value="ECO:0007669"/>
    <property type="project" value="UniProtKB-UniRule"/>
</dbReference>
<dbReference type="CAZy" id="GT19">
    <property type="family name" value="Glycosyltransferase Family 19"/>
</dbReference>
<reference evidence="11 12" key="2">
    <citation type="journal article" date="2010" name="Stand. Genomic Sci.">
        <title>Complete genome sequence of Sebaldella termitidis type strain (NCTC 11300).</title>
        <authorList>
            <person name="Harmon-Smith M."/>
            <person name="Celia L."/>
            <person name="Chertkov O."/>
            <person name="Lapidus A."/>
            <person name="Copeland A."/>
            <person name="Glavina Del Rio T."/>
            <person name="Nolan M."/>
            <person name="Lucas S."/>
            <person name="Tice H."/>
            <person name="Cheng J.F."/>
            <person name="Han C."/>
            <person name="Detter J.C."/>
            <person name="Bruce D."/>
            <person name="Goodwin L."/>
            <person name="Pitluck S."/>
            <person name="Pati A."/>
            <person name="Liolios K."/>
            <person name="Ivanova N."/>
            <person name="Mavromatis K."/>
            <person name="Mikhailova N."/>
            <person name="Chen A."/>
            <person name="Palaniappan K."/>
            <person name="Land M."/>
            <person name="Hauser L."/>
            <person name="Chang Y.J."/>
            <person name="Jeffries C.D."/>
            <person name="Brettin T."/>
            <person name="Goker M."/>
            <person name="Beck B."/>
            <person name="Bristow J."/>
            <person name="Eisen J.A."/>
            <person name="Markowitz V."/>
            <person name="Hugenholtz P."/>
            <person name="Kyrpides N.C."/>
            <person name="Klenk H.P."/>
            <person name="Chen F."/>
        </authorList>
    </citation>
    <scope>NUCLEOTIDE SEQUENCE [LARGE SCALE GENOMIC DNA]</scope>
    <source>
        <strain evidence="12">ATCC 33386 / NCTC 11300</strain>
    </source>
</reference>
<protein>
    <recommendedName>
        <fullName evidence="3 10">Lipid-A-disaccharide synthase</fullName>
        <ecNumber evidence="2 10">2.4.1.182</ecNumber>
    </recommendedName>
</protein>
<dbReference type="PANTHER" id="PTHR30372:SF4">
    <property type="entry name" value="LIPID-A-DISACCHARIDE SYNTHASE, MITOCHONDRIAL-RELATED"/>
    <property type="match status" value="1"/>
</dbReference>
<keyword evidence="6 11" id="KW-0328">Glycosyltransferase</keyword>
<sequence length="358" mass="41265">MNNKFFVSCGEMSGDLHLSYIIRAVKKADTGAEFFGMAGDKSASEGAVLIQHIKDNDIMGFAEAVKKYKYFKKKAGEYIEFIKKNDIKNVIFVDYGGFNLRFFEMLKKEITDIKTFYYIPPKVWAWGEKRIEKLKKLDEIIVIFPWEKEYYDKKNMSVSYFGNPFIDKYEFSDSYGEKVLLLPGSRRQEIVKMLPVMLELVKAEKDEKFILRLADESHLNYIPFDQADYPNMEISFSKLEDIRKELRMAVATSGTVTFEMALMGLPVIVGYKTSSLNVFIARNILKIAYISLTNIGAGKEVLPELIQNDFNIKNIKKKMNYIDNSKKAVVESLLESRVLMGEKGVTDRISQFILERAL</sequence>